<evidence type="ECO:0000313" key="5">
    <source>
        <dbReference type="EMBL" id="CAK9165717.1"/>
    </source>
</evidence>
<comment type="caution">
    <text evidence="5">The sequence shown here is derived from an EMBL/GenBank/DDBJ whole genome shotgun (WGS) entry which is preliminary data.</text>
</comment>
<name>A0ABC8TC73_9AQUA</name>
<dbReference type="AlphaFoldDB" id="A0ABC8TC73"/>
<dbReference type="Gene3D" id="2.60.40.420">
    <property type="entry name" value="Cupredoxins - blue copper proteins"/>
    <property type="match status" value="1"/>
</dbReference>
<keyword evidence="1" id="KW-0479">Metal-binding</keyword>
<dbReference type="PANTHER" id="PTHR11709:SF394">
    <property type="entry name" value="FI03373P-RELATED"/>
    <property type="match status" value="1"/>
</dbReference>
<keyword evidence="2" id="KW-0560">Oxidoreductase</keyword>
<accession>A0ABC8TC73</accession>
<dbReference type="SUPFAM" id="SSF49503">
    <property type="entry name" value="Cupredoxins"/>
    <property type="match status" value="1"/>
</dbReference>
<sequence>MVVVEADGNYVQPFSVEDMDIYTGESYSVLFTTDQDPSKNYWITVSVRGRLPKSPQGLTRLNYHTTSATELPPSPPPISPLWNDYNHNTAFSTKVLAHMGEGPSSISYVAHPSSHPTNG</sequence>
<evidence type="ECO:0000259" key="4">
    <source>
        <dbReference type="Pfam" id="PF00394"/>
    </source>
</evidence>
<dbReference type="InterPro" id="IPR045087">
    <property type="entry name" value="Cu-oxidase_fam"/>
</dbReference>
<proteinExistence type="predicted"/>
<keyword evidence="6" id="KW-1185">Reference proteome</keyword>
<dbReference type="GO" id="GO:0046872">
    <property type="term" value="F:metal ion binding"/>
    <property type="evidence" value="ECO:0007669"/>
    <property type="project" value="UniProtKB-KW"/>
</dbReference>
<keyword evidence="3" id="KW-0186">Copper</keyword>
<evidence type="ECO:0000256" key="1">
    <source>
        <dbReference type="ARBA" id="ARBA00022723"/>
    </source>
</evidence>
<feature type="domain" description="Plastocyanin-like" evidence="4">
    <location>
        <begin position="1"/>
        <end position="63"/>
    </location>
</feature>
<reference evidence="5 6" key="1">
    <citation type="submission" date="2024-02" db="EMBL/GenBank/DDBJ databases">
        <authorList>
            <person name="Vignale AGUSTIN F."/>
            <person name="Sosa J E."/>
            <person name="Modenutti C."/>
        </authorList>
    </citation>
    <scope>NUCLEOTIDE SEQUENCE [LARGE SCALE GENOMIC DNA]</scope>
</reference>
<gene>
    <name evidence="5" type="ORF">ILEXP_LOCUS34890</name>
</gene>
<protein>
    <recommendedName>
        <fullName evidence="4">Plastocyanin-like domain-containing protein</fullName>
    </recommendedName>
</protein>
<dbReference type="GO" id="GO:0016491">
    <property type="term" value="F:oxidoreductase activity"/>
    <property type="evidence" value="ECO:0007669"/>
    <property type="project" value="UniProtKB-KW"/>
</dbReference>
<organism evidence="5 6">
    <name type="scientific">Ilex paraguariensis</name>
    <name type="common">yerba mate</name>
    <dbReference type="NCBI Taxonomy" id="185542"/>
    <lineage>
        <taxon>Eukaryota</taxon>
        <taxon>Viridiplantae</taxon>
        <taxon>Streptophyta</taxon>
        <taxon>Embryophyta</taxon>
        <taxon>Tracheophyta</taxon>
        <taxon>Spermatophyta</taxon>
        <taxon>Magnoliopsida</taxon>
        <taxon>eudicotyledons</taxon>
        <taxon>Gunneridae</taxon>
        <taxon>Pentapetalae</taxon>
        <taxon>asterids</taxon>
        <taxon>campanulids</taxon>
        <taxon>Aquifoliales</taxon>
        <taxon>Aquifoliaceae</taxon>
        <taxon>Ilex</taxon>
    </lineage>
</organism>
<evidence type="ECO:0000256" key="3">
    <source>
        <dbReference type="ARBA" id="ARBA00023008"/>
    </source>
</evidence>
<dbReference type="InterPro" id="IPR001117">
    <property type="entry name" value="Cu-oxidase_2nd"/>
</dbReference>
<dbReference type="InterPro" id="IPR008972">
    <property type="entry name" value="Cupredoxin"/>
</dbReference>
<dbReference type="PANTHER" id="PTHR11709">
    <property type="entry name" value="MULTI-COPPER OXIDASE"/>
    <property type="match status" value="1"/>
</dbReference>
<evidence type="ECO:0000256" key="2">
    <source>
        <dbReference type="ARBA" id="ARBA00023002"/>
    </source>
</evidence>
<dbReference type="Proteomes" id="UP001642360">
    <property type="component" value="Unassembled WGS sequence"/>
</dbReference>
<evidence type="ECO:0000313" key="6">
    <source>
        <dbReference type="Proteomes" id="UP001642360"/>
    </source>
</evidence>
<dbReference type="EMBL" id="CAUOFW020004447">
    <property type="protein sequence ID" value="CAK9165717.1"/>
    <property type="molecule type" value="Genomic_DNA"/>
</dbReference>
<dbReference type="Pfam" id="PF00394">
    <property type="entry name" value="Cu-oxidase"/>
    <property type="match status" value="1"/>
</dbReference>